<dbReference type="FunFam" id="2.10.110.10:FF:000008">
    <property type="entry name" value="Paxillin isoform 1"/>
    <property type="match status" value="1"/>
</dbReference>
<dbReference type="CDD" id="cd09338">
    <property type="entry name" value="LIM3_Paxillin_like"/>
    <property type="match status" value="1"/>
</dbReference>
<dbReference type="InParanoid" id="T1G9G1"/>
<dbReference type="Pfam" id="PF00412">
    <property type="entry name" value="LIM"/>
    <property type="match status" value="4"/>
</dbReference>
<keyword evidence="3" id="KW-0963">Cytoplasm</keyword>
<dbReference type="RefSeq" id="XP_009011647.1">
    <property type="nucleotide sequence ID" value="XM_009013399.1"/>
</dbReference>
<evidence type="ECO:0000256" key="1">
    <source>
        <dbReference type="ARBA" id="ARBA00004282"/>
    </source>
</evidence>
<evidence type="ECO:0000256" key="8">
    <source>
        <dbReference type="ARBA" id="ARBA00023038"/>
    </source>
</evidence>
<evidence type="ECO:0000259" key="10">
    <source>
        <dbReference type="PROSITE" id="PS50023"/>
    </source>
</evidence>
<evidence type="ECO:0000256" key="2">
    <source>
        <dbReference type="ARBA" id="ARBA00004496"/>
    </source>
</evidence>
<keyword evidence="7" id="KW-0965">Cell junction</keyword>
<evidence type="ECO:0000256" key="6">
    <source>
        <dbReference type="ARBA" id="ARBA00022833"/>
    </source>
</evidence>
<feature type="domain" description="LIM zinc-binding" evidence="10">
    <location>
        <begin position="138"/>
        <end position="197"/>
    </location>
</feature>
<dbReference type="PANTHER" id="PTHR24214">
    <property type="entry name" value="PDZ AND LIM DOMAIN PROTEIN ZASP"/>
    <property type="match status" value="1"/>
</dbReference>
<dbReference type="GO" id="GO:0005737">
    <property type="term" value="C:cytoplasm"/>
    <property type="evidence" value="ECO:0007669"/>
    <property type="project" value="UniProtKB-SubCell"/>
</dbReference>
<accession>T1G9G1</accession>
<dbReference type="CTD" id="20217708"/>
<protein>
    <recommendedName>
        <fullName evidence="10">LIM zinc-binding domain-containing protein</fullName>
    </recommendedName>
</protein>
<evidence type="ECO:0000256" key="9">
    <source>
        <dbReference type="PROSITE-ProRule" id="PRU00125"/>
    </source>
</evidence>
<keyword evidence="13" id="KW-1185">Reference proteome</keyword>
<keyword evidence="8 9" id="KW-0440">LIM domain</keyword>
<evidence type="ECO:0000256" key="5">
    <source>
        <dbReference type="ARBA" id="ARBA00022737"/>
    </source>
</evidence>
<dbReference type="OrthoDB" id="15567at2759"/>
<dbReference type="HOGENOM" id="CLU_001357_0_2_1"/>
<proteinExistence type="predicted"/>
<dbReference type="GO" id="GO:0046872">
    <property type="term" value="F:metal ion binding"/>
    <property type="evidence" value="ECO:0007669"/>
    <property type="project" value="UniProtKB-KW"/>
</dbReference>
<dbReference type="SUPFAM" id="SSF57716">
    <property type="entry name" value="Glucocorticoid receptor-like (DNA-binding domain)"/>
    <property type="match status" value="5"/>
</dbReference>
<dbReference type="eggNOG" id="KOG1703">
    <property type="taxonomic scope" value="Eukaryota"/>
</dbReference>
<dbReference type="KEGG" id="hro:HELRODRAFT_97219"/>
<dbReference type="AlphaFoldDB" id="T1G9G1"/>
<sequence>MMEDLNKNMSMQGIQTAPHGNCAACSKLIVGQVITALRQLWHPEHFVCAHCKQELGTKNFFERDSLPYCEEDYHYLFSPKCAHCNEPILNKCVTALDQTWHPEHFTCYSCGKPLGDEGFHERDGLIFCPSDYFNHFAPKCGACGQAIVENFITALDQQWHPNCFACFECRRPFGASSFFEHEGLPYCEAHFHAKRGSLCAHCNQPITGRCITAMFRKFHPDHFVCTYCQKILNKGTFKEENDKPYCHQCYEKLFI</sequence>
<feature type="domain" description="LIM zinc-binding" evidence="10">
    <location>
        <begin position="20"/>
        <end position="79"/>
    </location>
</feature>
<dbReference type="FunFam" id="2.10.110.10:FF:000018">
    <property type="entry name" value="Paxillin isoform 1"/>
    <property type="match status" value="1"/>
</dbReference>
<reference evidence="13" key="1">
    <citation type="submission" date="2012-12" db="EMBL/GenBank/DDBJ databases">
        <authorList>
            <person name="Hellsten U."/>
            <person name="Grimwood J."/>
            <person name="Chapman J.A."/>
            <person name="Shapiro H."/>
            <person name="Aerts A."/>
            <person name="Otillar R.P."/>
            <person name="Terry A.Y."/>
            <person name="Boore J.L."/>
            <person name="Simakov O."/>
            <person name="Marletaz F."/>
            <person name="Cho S.-J."/>
            <person name="Edsinger-Gonzales E."/>
            <person name="Havlak P."/>
            <person name="Kuo D.-H."/>
            <person name="Larsson T."/>
            <person name="Lv J."/>
            <person name="Arendt D."/>
            <person name="Savage R."/>
            <person name="Osoegawa K."/>
            <person name="de Jong P."/>
            <person name="Lindberg D.R."/>
            <person name="Seaver E.C."/>
            <person name="Weisblat D.A."/>
            <person name="Putnam N.H."/>
            <person name="Grigoriev I.V."/>
            <person name="Rokhsar D.S."/>
        </authorList>
    </citation>
    <scope>NUCLEOTIDE SEQUENCE</scope>
</reference>
<feature type="domain" description="LIM zinc-binding" evidence="10">
    <location>
        <begin position="80"/>
        <end position="137"/>
    </location>
</feature>
<reference evidence="11 13" key="2">
    <citation type="journal article" date="2013" name="Nature">
        <title>Insights into bilaterian evolution from three spiralian genomes.</title>
        <authorList>
            <person name="Simakov O."/>
            <person name="Marletaz F."/>
            <person name="Cho S.J."/>
            <person name="Edsinger-Gonzales E."/>
            <person name="Havlak P."/>
            <person name="Hellsten U."/>
            <person name="Kuo D.H."/>
            <person name="Larsson T."/>
            <person name="Lv J."/>
            <person name="Arendt D."/>
            <person name="Savage R."/>
            <person name="Osoegawa K."/>
            <person name="de Jong P."/>
            <person name="Grimwood J."/>
            <person name="Chapman J.A."/>
            <person name="Shapiro H."/>
            <person name="Aerts A."/>
            <person name="Otillar R.P."/>
            <person name="Terry A.Y."/>
            <person name="Boore J.L."/>
            <person name="Grigoriev I.V."/>
            <person name="Lindberg D.R."/>
            <person name="Seaver E.C."/>
            <person name="Weisblat D.A."/>
            <person name="Putnam N.H."/>
            <person name="Rokhsar D.S."/>
        </authorList>
    </citation>
    <scope>NUCLEOTIDE SEQUENCE</scope>
</reference>
<name>T1G9G1_HELRO</name>
<dbReference type="InterPro" id="IPR050604">
    <property type="entry name" value="PDZ-LIM_domain"/>
</dbReference>
<organism evidence="12 13">
    <name type="scientific">Helobdella robusta</name>
    <name type="common">Californian leech</name>
    <dbReference type="NCBI Taxonomy" id="6412"/>
    <lineage>
        <taxon>Eukaryota</taxon>
        <taxon>Metazoa</taxon>
        <taxon>Spiralia</taxon>
        <taxon>Lophotrochozoa</taxon>
        <taxon>Annelida</taxon>
        <taxon>Clitellata</taxon>
        <taxon>Hirudinea</taxon>
        <taxon>Rhynchobdellida</taxon>
        <taxon>Glossiphoniidae</taxon>
        <taxon>Helobdella</taxon>
    </lineage>
</organism>
<dbReference type="EMBL" id="KB095905">
    <property type="protein sequence ID" value="ESO09833.1"/>
    <property type="molecule type" value="Genomic_DNA"/>
</dbReference>
<evidence type="ECO:0000256" key="3">
    <source>
        <dbReference type="ARBA" id="ARBA00022490"/>
    </source>
</evidence>
<keyword evidence="4 9" id="KW-0479">Metal-binding</keyword>
<dbReference type="PROSITE" id="PS00478">
    <property type="entry name" value="LIM_DOMAIN_1"/>
    <property type="match status" value="4"/>
</dbReference>
<evidence type="ECO:0000313" key="13">
    <source>
        <dbReference type="Proteomes" id="UP000015101"/>
    </source>
</evidence>
<dbReference type="EnsemblMetazoa" id="HelroT97219">
    <property type="protein sequence ID" value="HelroP97219"/>
    <property type="gene ID" value="HelroG97219"/>
</dbReference>
<dbReference type="GO" id="GO:0070161">
    <property type="term" value="C:anchoring junction"/>
    <property type="evidence" value="ECO:0007669"/>
    <property type="project" value="UniProtKB-SubCell"/>
</dbReference>
<reference evidence="12" key="3">
    <citation type="submission" date="2015-06" db="UniProtKB">
        <authorList>
            <consortium name="EnsemblMetazoa"/>
        </authorList>
    </citation>
    <scope>IDENTIFICATION</scope>
</reference>
<feature type="domain" description="LIM zinc-binding" evidence="10">
    <location>
        <begin position="198"/>
        <end position="255"/>
    </location>
</feature>
<dbReference type="Gene3D" id="2.10.110.10">
    <property type="entry name" value="Cysteine Rich Protein"/>
    <property type="match status" value="4"/>
</dbReference>
<dbReference type="FunFam" id="2.10.110.10:FF:000009">
    <property type="entry name" value="Paxillin isoform 1"/>
    <property type="match status" value="1"/>
</dbReference>
<dbReference type="OMA" id="YCQPCFT"/>
<evidence type="ECO:0000313" key="12">
    <source>
        <dbReference type="EnsemblMetazoa" id="HelroP97219"/>
    </source>
</evidence>
<comment type="subcellular location">
    <subcellularLocation>
        <location evidence="1">Cell junction</location>
    </subcellularLocation>
    <subcellularLocation>
        <location evidence="2">Cytoplasm</location>
    </subcellularLocation>
</comment>
<dbReference type="InterPro" id="IPR001781">
    <property type="entry name" value="Znf_LIM"/>
</dbReference>
<dbReference type="SMART" id="SM00132">
    <property type="entry name" value="LIM"/>
    <property type="match status" value="4"/>
</dbReference>
<dbReference type="EMBL" id="AMQM01002828">
    <property type="status" value="NOT_ANNOTATED_CDS"/>
    <property type="molecule type" value="Genomic_DNA"/>
</dbReference>
<keyword evidence="6 9" id="KW-0862">Zinc</keyword>
<gene>
    <name evidence="12" type="primary">20217708</name>
    <name evidence="11" type="ORF">HELRODRAFT_97219</name>
</gene>
<evidence type="ECO:0000256" key="4">
    <source>
        <dbReference type="ARBA" id="ARBA00022723"/>
    </source>
</evidence>
<evidence type="ECO:0000313" key="11">
    <source>
        <dbReference type="EMBL" id="ESO09833.1"/>
    </source>
</evidence>
<dbReference type="GeneID" id="20217708"/>
<evidence type="ECO:0000256" key="7">
    <source>
        <dbReference type="ARBA" id="ARBA00022949"/>
    </source>
</evidence>
<dbReference type="PANTHER" id="PTHR24214:SF62">
    <property type="entry name" value="LEUPAXIN"/>
    <property type="match status" value="1"/>
</dbReference>
<dbReference type="STRING" id="6412.T1G9G1"/>
<dbReference type="Proteomes" id="UP000015101">
    <property type="component" value="Unassembled WGS sequence"/>
</dbReference>
<dbReference type="PROSITE" id="PS50023">
    <property type="entry name" value="LIM_DOMAIN_2"/>
    <property type="match status" value="4"/>
</dbReference>
<dbReference type="CDD" id="cd09339">
    <property type="entry name" value="LIM4_Paxillin_like"/>
    <property type="match status" value="1"/>
</dbReference>
<keyword evidence="5" id="KW-0677">Repeat</keyword>